<keyword evidence="4" id="KW-1185">Reference proteome</keyword>
<feature type="region of interest" description="Disordered" evidence="1">
    <location>
        <begin position="116"/>
        <end position="262"/>
    </location>
</feature>
<feature type="region of interest" description="Disordered" evidence="1">
    <location>
        <begin position="700"/>
        <end position="719"/>
    </location>
</feature>
<feature type="compositionally biased region" description="Low complexity" evidence="1">
    <location>
        <begin position="526"/>
        <end position="547"/>
    </location>
</feature>
<evidence type="ECO:0000256" key="1">
    <source>
        <dbReference type="SAM" id="MobiDB-lite"/>
    </source>
</evidence>
<evidence type="ECO:0000256" key="2">
    <source>
        <dbReference type="SAM" id="Phobius"/>
    </source>
</evidence>
<dbReference type="EMBL" id="JAACJK010000167">
    <property type="protein sequence ID" value="KAF5323090.1"/>
    <property type="molecule type" value="Genomic_DNA"/>
</dbReference>
<feature type="compositionally biased region" description="Basic residues" evidence="1">
    <location>
        <begin position="134"/>
        <end position="143"/>
    </location>
</feature>
<feature type="region of interest" description="Disordered" evidence="1">
    <location>
        <begin position="324"/>
        <end position="361"/>
    </location>
</feature>
<feature type="region of interest" description="Disordered" evidence="1">
    <location>
        <begin position="583"/>
        <end position="619"/>
    </location>
</feature>
<comment type="caution">
    <text evidence="3">The sequence shown here is derived from an EMBL/GenBank/DDBJ whole genome shotgun (WGS) entry which is preliminary data.</text>
</comment>
<reference evidence="3 4" key="1">
    <citation type="journal article" date="2020" name="ISME J.">
        <title>Uncovering the hidden diversity of litter-decomposition mechanisms in mushroom-forming fungi.</title>
        <authorList>
            <person name="Floudas D."/>
            <person name="Bentzer J."/>
            <person name="Ahren D."/>
            <person name="Johansson T."/>
            <person name="Persson P."/>
            <person name="Tunlid A."/>
        </authorList>
    </citation>
    <scope>NUCLEOTIDE SEQUENCE [LARGE SCALE GENOMIC DNA]</scope>
    <source>
        <strain evidence="3 4">CBS 175.51</strain>
    </source>
</reference>
<evidence type="ECO:0000313" key="4">
    <source>
        <dbReference type="Proteomes" id="UP000541558"/>
    </source>
</evidence>
<organism evidence="3 4">
    <name type="scientific">Ephemerocybe angulata</name>
    <dbReference type="NCBI Taxonomy" id="980116"/>
    <lineage>
        <taxon>Eukaryota</taxon>
        <taxon>Fungi</taxon>
        <taxon>Dikarya</taxon>
        <taxon>Basidiomycota</taxon>
        <taxon>Agaricomycotina</taxon>
        <taxon>Agaricomycetes</taxon>
        <taxon>Agaricomycetidae</taxon>
        <taxon>Agaricales</taxon>
        <taxon>Agaricineae</taxon>
        <taxon>Psathyrellaceae</taxon>
        <taxon>Ephemerocybe</taxon>
    </lineage>
</organism>
<gene>
    <name evidence="3" type="ORF">D9611_009278</name>
</gene>
<feature type="transmembrane region" description="Helical" evidence="2">
    <location>
        <begin position="62"/>
        <end position="80"/>
    </location>
</feature>
<sequence>MLRTRLFHERHDNHSFLMTKTFISFLLLSPFLVLGGHASPVKRTTVTPRDEDKPSAFTTSIWVPILVVGLVLIAAGSMAWSNRRIRRLILPGRPTPAAQQPVQTRRELTADELAGTINTGAANSETNVAQPAARTRRTRRPRRTPSQMSVTSLPEYNKEPGEQELVIFRGQDAEDLSLPLTEVPEPDDDEESSMQSHTRDISDASIPSPNRPLLDENNRSAPPTPSRRNSRIDSSHHALPHSDEESQGLMHQDNVPDDRGEAPPYFEVVEEELQNLPAAVSSPPQSPDINDTQTPPTGPNNPVSPTRSGFRTFFNRVQHVGAPRAMGHARGDSAGSSSTQAHDPASPSAHRPGHRATPSNASSFFRTLSRQRSRSSMGTSARLNSPSLISLNSISPPLTHTVSRTQFTYPKDGPTPEQLKMISSRESIARFGVPYGADALAFASTSMLDVTQPPPDFNTVFGASSSSLNVAGSNASHLSLHVRGDSGGAARMSSPLSQPSVDRQGTADDNSNLLSAGLSSPTDTLPSAPATGSSFASAATPSSPTTSELDPEPEFLKSDTITSKATTTYKSLAPSLVSQSGMSEFGERLSRAPSAPGSTVASSLHGRNGTGRSGSRTSVYSQLSYATAAESMATRGRRGAGSRLGSHDDEGDDGEGEGGAQQYDKTGTPILGTPIVGTPAGTPKIEFKVPAIIGSLHGKEATDATLVGTAPPTVSVSSA</sequence>
<proteinExistence type="predicted"/>
<feature type="compositionally biased region" description="Polar residues" evidence="1">
    <location>
        <begin position="116"/>
        <end position="129"/>
    </location>
</feature>
<feature type="compositionally biased region" description="Polar residues" evidence="1">
    <location>
        <begin position="287"/>
        <end position="309"/>
    </location>
</feature>
<feature type="region of interest" description="Disordered" evidence="1">
    <location>
        <begin position="631"/>
        <end position="682"/>
    </location>
</feature>
<feature type="compositionally biased region" description="Basic and acidic residues" evidence="1">
    <location>
        <begin position="230"/>
        <end position="244"/>
    </location>
</feature>
<dbReference type="Proteomes" id="UP000541558">
    <property type="component" value="Unassembled WGS sequence"/>
</dbReference>
<dbReference type="AlphaFoldDB" id="A0A8H5BGQ5"/>
<protein>
    <submittedName>
        <fullName evidence="3">Uncharacterized protein</fullName>
    </submittedName>
</protein>
<name>A0A8H5BGQ5_9AGAR</name>
<feature type="compositionally biased region" description="Polar residues" evidence="1">
    <location>
        <begin position="494"/>
        <end position="525"/>
    </location>
</feature>
<feature type="region of interest" description="Disordered" evidence="1">
    <location>
        <begin position="479"/>
        <end position="562"/>
    </location>
</feature>
<keyword evidence="2" id="KW-1133">Transmembrane helix</keyword>
<keyword evidence="2" id="KW-0812">Transmembrane</keyword>
<dbReference type="OrthoDB" id="2804493at2759"/>
<evidence type="ECO:0000313" key="3">
    <source>
        <dbReference type="EMBL" id="KAF5323090.1"/>
    </source>
</evidence>
<feature type="region of interest" description="Disordered" evidence="1">
    <location>
        <begin position="278"/>
        <end position="309"/>
    </location>
</feature>
<keyword evidence="2" id="KW-0472">Membrane</keyword>
<accession>A0A8H5BGQ5</accession>